<feature type="site" description="Transition state stabilizer" evidence="3">
    <location>
        <position position="21"/>
    </location>
</feature>
<feature type="site" description="Transition state stabilizer" evidence="3">
    <location>
        <position position="16"/>
    </location>
</feature>
<dbReference type="GO" id="GO:0050518">
    <property type="term" value="F:2-C-methyl-D-erythritol 4-phosphate cytidylyltransferase activity"/>
    <property type="evidence" value="ECO:0007669"/>
    <property type="project" value="UniProtKB-UniRule"/>
</dbReference>
<feature type="site" description="Positions MEP for the nucleophilic attack" evidence="3">
    <location>
        <position position="202"/>
    </location>
</feature>
<dbReference type="EC" id="2.7.7.60" evidence="3"/>
<evidence type="ECO:0000256" key="1">
    <source>
        <dbReference type="ARBA" id="ARBA00022679"/>
    </source>
</evidence>
<dbReference type="Proteomes" id="UP000501812">
    <property type="component" value="Chromosome"/>
</dbReference>
<dbReference type="Gene3D" id="3.90.550.10">
    <property type="entry name" value="Spore Coat Polysaccharide Biosynthesis Protein SpsA, Chain A"/>
    <property type="match status" value="1"/>
</dbReference>
<comment type="catalytic activity">
    <reaction evidence="3">
        <text>2-C-methyl-D-erythritol 4-phosphate + CTP + H(+) = 4-CDP-2-C-methyl-D-erythritol + diphosphate</text>
        <dbReference type="Rhea" id="RHEA:13429"/>
        <dbReference type="ChEBI" id="CHEBI:15378"/>
        <dbReference type="ChEBI" id="CHEBI:33019"/>
        <dbReference type="ChEBI" id="CHEBI:37563"/>
        <dbReference type="ChEBI" id="CHEBI:57823"/>
        <dbReference type="ChEBI" id="CHEBI:58262"/>
        <dbReference type="EC" id="2.7.7.60"/>
    </reaction>
</comment>
<comment type="pathway">
    <text evidence="3">Isoprenoid biosynthesis; isopentenyl diphosphate biosynthesis via DXP pathway; isopentenyl diphosphate from 1-deoxy-D-xylulose 5-phosphate: step 2/6.</text>
</comment>
<evidence type="ECO:0000313" key="5">
    <source>
        <dbReference type="Proteomes" id="UP000501812"/>
    </source>
</evidence>
<dbReference type="FunFam" id="3.90.550.10:FF:000003">
    <property type="entry name" value="2-C-methyl-D-erythritol 4-phosphate cytidylyltransferase"/>
    <property type="match status" value="1"/>
</dbReference>
<keyword evidence="2 3" id="KW-0548">Nucleotidyltransferase</keyword>
<gene>
    <name evidence="3 4" type="primary">ispD</name>
    <name evidence="4" type="ORF">HHL09_20615</name>
</gene>
<evidence type="ECO:0000256" key="2">
    <source>
        <dbReference type="ARBA" id="ARBA00022695"/>
    </source>
</evidence>
<dbReference type="Pfam" id="PF01128">
    <property type="entry name" value="IspD"/>
    <property type="match status" value="1"/>
</dbReference>
<dbReference type="PANTHER" id="PTHR32125">
    <property type="entry name" value="2-C-METHYL-D-ERYTHRITOL 4-PHOSPHATE CYTIDYLYLTRANSFERASE, CHLOROPLASTIC"/>
    <property type="match status" value="1"/>
</dbReference>
<organism evidence="4 5">
    <name type="scientific">Luteolibacter luteus</name>
    <dbReference type="NCBI Taxonomy" id="2728835"/>
    <lineage>
        <taxon>Bacteria</taxon>
        <taxon>Pseudomonadati</taxon>
        <taxon>Verrucomicrobiota</taxon>
        <taxon>Verrucomicrobiia</taxon>
        <taxon>Verrucomicrobiales</taxon>
        <taxon>Verrucomicrobiaceae</taxon>
        <taxon>Luteolibacter</taxon>
    </lineage>
</organism>
<comment type="function">
    <text evidence="3">Catalyzes the formation of 4-diphosphocytidyl-2-C-methyl-D-erythritol from CTP and 2-C-methyl-D-erythritol 4-phosphate (MEP).</text>
</comment>
<dbReference type="CDD" id="cd02516">
    <property type="entry name" value="CDP-ME_synthetase"/>
    <property type="match status" value="1"/>
</dbReference>
<protein>
    <recommendedName>
        <fullName evidence="3">2-C-methyl-D-erythritol 4-phosphate cytidylyltransferase</fullName>
        <ecNumber evidence="3">2.7.7.60</ecNumber>
    </recommendedName>
    <alternativeName>
        <fullName evidence="3">4-diphosphocytidyl-2C-methyl-D-erythritol synthase</fullName>
    </alternativeName>
    <alternativeName>
        <fullName evidence="3">MEP cytidylyltransferase</fullName>
        <shortName evidence="3">MCT</shortName>
    </alternativeName>
</protein>
<sequence length="217" mass="23426">MSSCAAIIVAAGSSRRMGFDKLAAELLGKSVLRRSVEAFMAVESVARVIVVAPEERLVALGTDFPKPLLRADGGSERQNSVENGLALVDEEIVAVHDGARPLVKPETIDACISAAREYRAAALARQATETMKRSDAEHFARESVSRDFLWFMETPQIFQTELLRTAYSTVREKGLTVTDEVSAVEAIGIATKLVISSTPNLKITVPADIELAAALLR</sequence>
<comment type="similarity">
    <text evidence="3">Belongs to the IspD/TarI cytidylyltransferase family. IspD subfamily.</text>
</comment>
<dbReference type="InterPro" id="IPR034683">
    <property type="entry name" value="IspD/TarI"/>
</dbReference>
<dbReference type="NCBIfam" id="TIGR00453">
    <property type="entry name" value="ispD"/>
    <property type="match status" value="1"/>
</dbReference>
<name>A0A858RMZ7_9BACT</name>
<dbReference type="KEGG" id="luo:HHL09_20615"/>
<dbReference type="InterPro" id="IPR001228">
    <property type="entry name" value="IspD"/>
</dbReference>
<evidence type="ECO:0000313" key="4">
    <source>
        <dbReference type="EMBL" id="QJE98085.1"/>
    </source>
</evidence>
<accession>A0A858RMZ7</accession>
<dbReference type="InterPro" id="IPR029044">
    <property type="entry name" value="Nucleotide-diphossugar_trans"/>
</dbReference>
<dbReference type="PANTHER" id="PTHR32125:SF4">
    <property type="entry name" value="2-C-METHYL-D-ERYTHRITOL 4-PHOSPHATE CYTIDYLYLTRANSFERASE, CHLOROPLASTIC"/>
    <property type="match status" value="1"/>
</dbReference>
<dbReference type="InterPro" id="IPR050088">
    <property type="entry name" value="IspD/TarI_cytidylyltransf_bact"/>
</dbReference>
<dbReference type="UniPathway" id="UPA00056">
    <property type="reaction ID" value="UER00093"/>
</dbReference>
<proteinExistence type="inferred from homology"/>
<keyword evidence="3" id="KW-0414">Isoprene biosynthesis</keyword>
<keyword evidence="1 3" id="KW-0808">Transferase</keyword>
<reference evidence="4 5" key="1">
    <citation type="submission" date="2020-04" db="EMBL/GenBank/DDBJ databases">
        <title>Luteolibacter sp. G-1-1-1 isolated from soil.</title>
        <authorList>
            <person name="Dahal R.H."/>
        </authorList>
    </citation>
    <scope>NUCLEOTIDE SEQUENCE [LARGE SCALE GENOMIC DNA]</scope>
    <source>
        <strain evidence="4 5">G-1-1-1</strain>
    </source>
</reference>
<dbReference type="GO" id="GO:0019288">
    <property type="term" value="P:isopentenyl diphosphate biosynthetic process, methylerythritol 4-phosphate pathway"/>
    <property type="evidence" value="ECO:0007669"/>
    <property type="project" value="UniProtKB-UniRule"/>
</dbReference>
<feature type="site" description="Positions MEP for the nucleophilic attack" evidence="3">
    <location>
        <position position="146"/>
    </location>
</feature>
<dbReference type="HAMAP" id="MF_00108">
    <property type="entry name" value="IspD"/>
    <property type="match status" value="1"/>
</dbReference>
<dbReference type="SUPFAM" id="SSF53448">
    <property type="entry name" value="Nucleotide-diphospho-sugar transferases"/>
    <property type="match status" value="1"/>
</dbReference>
<dbReference type="EMBL" id="CP051774">
    <property type="protein sequence ID" value="QJE98085.1"/>
    <property type="molecule type" value="Genomic_DNA"/>
</dbReference>
<dbReference type="AlphaFoldDB" id="A0A858RMZ7"/>
<evidence type="ECO:0000256" key="3">
    <source>
        <dbReference type="HAMAP-Rule" id="MF_00108"/>
    </source>
</evidence>
<keyword evidence="5" id="KW-1185">Reference proteome</keyword>
<dbReference type="RefSeq" id="WP_169456544.1">
    <property type="nucleotide sequence ID" value="NZ_CP051774.1"/>
</dbReference>